<dbReference type="AlphaFoldDB" id="A0A0A2V286"/>
<evidence type="ECO:0000256" key="2">
    <source>
        <dbReference type="ARBA" id="ARBA00022729"/>
    </source>
</evidence>
<organism evidence="12 13">
    <name type="scientific">Pontibacillus chungwhensis BH030062</name>
    <dbReference type="NCBI Taxonomy" id="1385513"/>
    <lineage>
        <taxon>Bacteria</taxon>
        <taxon>Bacillati</taxon>
        <taxon>Bacillota</taxon>
        <taxon>Bacilli</taxon>
        <taxon>Bacillales</taxon>
        <taxon>Bacillaceae</taxon>
        <taxon>Pontibacillus</taxon>
    </lineage>
</organism>
<gene>
    <name evidence="12" type="ORF">N780_12805</name>
</gene>
<feature type="active site" description="Acyl-ester intermediate" evidence="7">
    <location>
        <position position="57"/>
    </location>
</feature>
<comment type="caution">
    <text evidence="12">The sequence shown here is derived from an EMBL/GenBank/DDBJ whole genome shotgun (WGS) entry which is preliminary data.</text>
</comment>
<dbReference type="Pfam" id="PF00768">
    <property type="entry name" value="Peptidase_S11"/>
    <property type="match status" value="1"/>
</dbReference>
<evidence type="ECO:0000259" key="11">
    <source>
        <dbReference type="Pfam" id="PF00768"/>
    </source>
</evidence>
<feature type="domain" description="Peptidase S11 D-alanyl-D-alanine carboxypeptidase A N-terminal" evidence="11">
    <location>
        <begin position="24"/>
        <end position="245"/>
    </location>
</feature>
<dbReference type="GO" id="GO:0009002">
    <property type="term" value="F:serine-type D-Ala-D-Ala carboxypeptidase activity"/>
    <property type="evidence" value="ECO:0007669"/>
    <property type="project" value="InterPro"/>
</dbReference>
<dbReference type="PANTHER" id="PTHR21581">
    <property type="entry name" value="D-ALANYL-D-ALANINE CARBOXYPEPTIDASE"/>
    <property type="match status" value="1"/>
</dbReference>
<evidence type="ECO:0000256" key="9">
    <source>
        <dbReference type="RuleBase" id="RU004016"/>
    </source>
</evidence>
<dbReference type="SUPFAM" id="SSF56601">
    <property type="entry name" value="beta-lactamase/transpeptidase-like"/>
    <property type="match status" value="1"/>
</dbReference>
<name>A0A0A2V286_9BACI</name>
<keyword evidence="5" id="KW-0573">Peptidoglycan synthesis</keyword>
<evidence type="ECO:0000313" key="13">
    <source>
        <dbReference type="Proteomes" id="UP000030153"/>
    </source>
</evidence>
<dbReference type="eggNOG" id="COG1686">
    <property type="taxonomic scope" value="Bacteria"/>
</dbReference>
<dbReference type="RefSeq" id="WP_269746684.1">
    <property type="nucleotide sequence ID" value="NZ_AVBG01000001.1"/>
</dbReference>
<keyword evidence="6" id="KW-0961">Cell wall biogenesis/degradation</keyword>
<dbReference type="Proteomes" id="UP000030153">
    <property type="component" value="Unassembled WGS sequence"/>
</dbReference>
<evidence type="ECO:0000256" key="4">
    <source>
        <dbReference type="ARBA" id="ARBA00022960"/>
    </source>
</evidence>
<dbReference type="EMBL" id="AVBG01000001">
    <property type="protein sequence ID" value="KGP93178.1"/>
    <property type="molecule type" value="Genomic_DNA"/>
</dbReference>
<proteinExistence type="inferred from homology"/>
<dbReference type="PANTHER" id="PTHR21581:SF33">
    <property type="entry name" value="D-ALANYL-D-ALANINE CARBOXYPEPTIDASE DACB"/>
    <property type="match status" value="1"/>
</dbReference>
<dbReference type="InterPro" id="IPR001967">
    <property type="entry name" value="Peptidase_S11_N"/>
</dbReference>
<feature type="signal peptide" evidence="10">
    <location>
        <begin position="1"/>
        <end position="24"/>
    </location>
</feature>
<dbReference type="InterPro" id="IPR018044">
    <property type="entry name" value="Peptidase_S11"/>
</dbReference>
<evidence type="ECO:0000256" key="5">
    <source>
        <dbReference type="ARBA" id="ARBA00022984"/>
    </source>
</evidence>
<protein>
    <submittedName>
        <fullName evidence="12">D-alanyl-D-alanine carboxypeptidase</fullName>
    </submittedName>
</protein>
<keyword evidence="3" id="KW-0378">Hydrolase</keyword>
<keyword evidence="2 10" id="KW-0732">Signal</keyword>
<evidence type="ECO:0000256" key="6">
    <source>
        <dbReference type="ARBA" id="ARBA00023316"/>
    </source>
</evidence>
<keyword evidence="12" id="KW-0121">Carboxypeptidase</keyword>
<keyword evidence="12" id="KW-0645">Protease</keyword>
<dbReference type="InterPro" id="IPR012338">
    <property type="entry name" value="Beta-lactam/transpept-like"/>
</dbReference>
<sequence>MKLKWIVLICVCLSLVLAPLKVDAKPSVSARNAVLMEQETGRVLYEKQAHEKRNIASITKIMTAIIAIESGMMDDTVETSKRAVYTEGSSIYLEEGEEMKLEDLVYGLMLRSGNDAAMAIAEHVGGSMEGFVHLMNQKAEWIGMNHSHFANPHGLDADGHYSTAYDMALLTRYAMENDVYKKIAGTTTYKSETRTYAWGNKNKLLTRLYDYSTGGKTGYTKTAGRTLVSTAEKDGMNLIMVTLNGPDDWNDHIHSFNWGFKTFEMRDLREEGEQSLDSTTGYLWNTVKAPLTEEEYKQVTTKTQIQKPSDYESFNSILGQAIFEVDGEVVATAPVMADPMRATQTKSFTQSVFSLFKEIIGAK</sequence>
<evidence type="ECO:0000256" key="8">
    <source>
        <dbReference type="PIRSR" id="PIRSR618044-2"/>
    </source>
</evidence>
<dbReference type="GO" id="GO:0071555">
    <property type="term" value="P:cell wall organization"/>
    <property type="evidence" value="ECO:0007669"/>
    <property type="project" value="UniProtKB-KW"/>
</dbReference>
<dbReference type="GO" id="GO:0008360">
    <property type="term" value="P:regulation of cell shape"/>
    <property type="evidence" value="ECO:0007669"/>
    <property type="project" value="UniProtKB-KW"/>
</dbReference>
<dbReference type="STRING" id="1385513.N780_12805"/>
<reference evidence="12 13" key="1">
    <citation type="submission" date="2013-08" db="EMBL/GenBank/DDBJ databases">
        <title>Genome of Pontibacillus chungwhensis.</title>
        <authorList>
            <person name="Wang Q."/>
            <person name="Wang G."/>
        </authorList>
    </citation>
    <scope>NUCLEOTIDE SEQUENCE [LARGE SCALE GENOMIC DNA]</scope>
    <source>
        <strain evidence="12 13">BH030062</strain>
    </source>
</reference>
<keyword evidence="13" id="KW-1185">Reference proteome</keyword>
<evidence type="ECO:0000256" key="3">
    <source>
        <dbReference type="ARBA" id="ARBA00022801"/>
    </source>
</evidence>
<evidence type="ECO:0000313" key="12">
    <source>
        <dbReference type="EMBL" id="KGP93178.1"/>
    </source>
</evidence>
<dbReference type="Gene3D" id="3.40.710.10">
    <property type="entry name" value="DD-peptidase/beta-lactamase superfamily"/>
    <property type="match status" value="1"/>
</dbReference>
<dbReference type="GO" id="GO:0006508">
    <property type="term" value="P:proteolysis"/>
    <property type="evidence" value="ECO:0007669"/>
    <property type="project" value="InterPro"/>
</dbReference>
<feature type="active site" evidence="7">
    <location>
        <position position="112"/>
    </location>
</feature>
<feature type="binding site" evidence="8">
    <location>
        <position position="216"/>
    </location>
    <ligand>
        <name>substrate</name>
    </ligand>
</feature>
<dbReference type="PRINTS" id="PR00725">
    <property type="entry name" value="DADACBPTASE1"/>
</dbReference>
<accession>A0A0A2V286</accession>
<keyword evidence="4" id="KW-0133">Cell shape</keyword>
<feature type="chain" id="PRO_5002006009" evidence="10">
    <location>
        <begin position="25"/>
        <end position="363"/>
    </location>
</feature>
<evidence type="ECO:0000256" key="7">
    <source>
        <dbReference type="PIRSR" id="PIRSR618044-1"/>
    </source>
</evidence>
<evidence type="ECO:0000256" key="1">
    <source>
        <dbReference type="ARBA" id="ARBA00007164"/>
    </source>
</evidence>
<comment type="similarity">
    <text evidence="1 9">Belongs to the peptidase S11 family.</text>
</comment>
<dbReference type="GO" id="GO:0009252">
    <property type="term" value="P:peptidoglycan biosynthetic process"/>
    <property type="evidence" value="ECO:0007669"/>
    <property type="project" value="UniProtKB-KW"/>
</dbReference>
<evidence type="ECO:0000256" key="10">
    <source>
        <dbReference type="SAM" id="SignalP"/>
    </source>
</evidence>
<feature type="active site" description="Proton acceptor" evidence="7">
    <location>
        <position position="60"/>
    </location>
</feature>
<dbReference type="Gene3D" id="2.30.140.30">
    <property type="match status" value="1"/>
</dbReference>